<dbReference type="Pfam" id="PF10961">
    <property type="entry name" value="SelK_SelG"/>
    <property type="match status" value="1"/>
</dbReference>
<evidence type="ECO:0000256" key="1">
    <source>
        <dbReference type="SAM" id="MobiDB-lite"/>
    </source>
</evidence>
<dbReference type="EMBL" id="SDOX01000002">
    <property type="protein sequence ID" value="TFJ88232.1"/>
    <property type="molecule type" value="Genomic_DNA"/>
</dbReference>
<keyword evidence="4" id="KW-1185">Reference proteome</keyword>
<evidence type="ECO:0000313" key="4">
    <source>
        <dbReference type="Proteomes" id="UP000355283"/>
    </source>
</evidence>
<accession>A0A4D9D9F2</accession>
<feature type="transmembrane region" description="Helical" evidence="2">
    <location>
        <begin position="20"/>
        <end position="39"/>
    </location>
</feature>
<keyword evidence="2" id="KW-0812">Transmembrane</keyword>
<feature type="region of interest" description="Disordered" evidence="1">
    <location>
        <begin position="43"/>
        <end position="104"/>
    </location>
</feature>
<keyword evidence="2" id="KW-1133">Transmembrane helix</keyword>
<reference evidence="3 4" key="1">
    <citation type="submission" date="2019-01" db="EMBL/GenBank/DDBJ databases">
        <title>Nuclear Genome Assembly of the Microalgal Biofuel strain Nannochloropsis salina CCMP1776.</title>
        <authorList>
            <person name="Hovde B."/>
        </authorList>
    </citation>
    <scope>NUCLEOTIDE SEQUENCE [LARGE SCALE GENOMIC DNA]</scope>
    <source>
        <strain evidence="3 4">CCMP1776</strain>
    </source>
</reference>
<dbReference type="InterPro" id="IPR024491">
    <property type="entry name" value="Se_SelK/SelG"/>
</dbReference>
<keyword evidence="2" id="KW-0472">Membrane</keyword>
<name>A0A4D9D9F2_9STRA</name>
<feature type="compositionally biased region" description="Basic and acidic residues" evidence="1">
    <location>
        <begin position="43"/>
        <end position="55"/>
    </location>
</feature>
<dbReference type="OrthoDB" id="10430769at2759"/>
<proteinExistence type="predicted"/>
<organism evidence="3 4">
    <name type="scientific">Nannochloropsis salina CCMP1776</name>
    <dbReference type="NCBI Taxonomy" id="1027361"/>
    <lineage>
        <taxon>Eukaryota</taxon>
        <taxon>Sar</taxon>
        <taxon>Stramenopiles</taxon>
        <taxon>Ochrophyta</taxon>
        <taxon>Eustigmatophyceae</taxon>
        <taxon>Eustigmatales</taxon>
        <taxon>Monodopsidaceae</taxon>
        <taxon>Microchloropsis</taxon>
        <taxon>Microchloropsis salina</taxon>
    </lineage>
</organism>
<comment type="caution">
    <text evidence="3">The sequence shown here is derived from an EMBL/GenBank/DDBJ whole genome shotgun (WGS) entry which is preliminary data.</text>
</comment>
<feature type="compositionally biased region" description="Gly residues" evidence="1">
    <location>
        <begin position="94"/>
        <end position="104"/>
    </location>
</feature>
<protein>
    <recommendedName>
        <fullName evidence="5">Selenoprotein K</fullName>
    </recommendedName>
</protein>
<dbReference type="AlphaFoldDB" id="A0A4D9D9F2"/>
<evidence type="ECO:0000313" key="3">
    <source>
        <dbReference type="EMBL" id="TFJ88232.1"/>
    </source>
</evidence>
<evidence type="ECO:0008006" key="5">
    <source>
        <dbReference type="Google" id="ProtNLM"/>
    </source>
</evidence>
<gene>
    <name evidence="3" type="ORF">NSK_000583</name>
</gene>
<sequence length="104" mass="10912">MVYVERDGTMTAKKTMIQSIMDAAWGLVNLVGLFFSTFVPSTREERRAQALERRGARGGRTSSSDGNAGGAGGGLRHRRPNIHSLRQSTQASVPGGGCSGGTCG</sequence>
<dbReference type="Proteomes" id="UP000355283">
    <property type="component" value="Unassembled WGS sequence"/>
</dbReference>
<evidence type="ECO:0000256" key="2">
    <source>
        <dbReference type="SAM" id="Phobius"/>
    </source>
</evidence>